<reference evidence="3 4" key="1">
    <citation type="submission" date="2017-05" db="EMBL/GenBank/DDBJ databases">
        <title>Vagococcus spp. assemblies.</title>
        <authorList>
            <person name="Gulvik C.A."/>
        </authorList>
    </citation>
    <scope>NUCLEOTIDE SEQUENCE [LARGE SCALE GENOMIC DNA]</scope>
    <source>
        <strain evidence="3 4">CCUG 51432</strain>
    </source>
</reference>
<dbReference type="PIRSF" id="PIRSF004682">
    <property type="entry name" value="GmhB"/>
    <property type="match status" value="1"/>
</dbReference>
<keyword evidence="1" id="KW-0378">Hydrolase</keyword>
<keyword evidence="4" id="KW-1185">Reference proteome</keyword>
<evidence type="ECO:0000256" key="2">
    <source>
        <dbReference type="PIRSR" id="PIRSR004682-4"/>
    </source>
</evidence>
<accession>A0A430B4D2</accession>
<dbReference type="PANTHER" id="PTHR42891">
    <property type="entry name" value="D-GLYCERO-BETA-D-MANNO-HEPTOSE-1,7-BISPHOSPHATE 7-PHOSPHATASE"/>
    <property type="match status" value="1"/>
</dbReference>
<sequence>MIETILISRDGTLGEMFKTRTGKEFIYYPEALTAIPKLRKMALDIIVLTNQPKFYTPEINQSNFVNELYTIGINDVLICPHHKLERCRCHKPSTGLFEQARKKHHLMPEKCLMIGDSLETDIAFAHHAGIDSLLVTTGKSKDFTIEQLYSAQLQPTYIAENLMKAVEIIEELNHTNYPS</sequence>
<evidence type="ECO:0000256" key="1">
    <source>
        <dbReference type="PIRNR" id="PIRNR004682"/>
    </source>
</evidence>
<comment type="caution">
    <text evidence="3">The sequence shown here is derived from an EMBL/GenBank/DDBJ whole genome shotgun (WGS) entry which is preliminary data.</text>
</comment>
<dbReference type="GO" id="GO:0005737">
    <property type="term" value="C:cytoplasm"/>
    <property type="evidence" value="ECO:0007669"/>
    <property type="project" value="UniProtKB-SubCell"/>
</dbReference>
<feature type="binding site" evidence="2">
    <location>
        <position position="79"/>
    </location>
    <ligand>
        <name>Zn(2+)</name>
        <dbReference type="ChEBI" id="CHEBI:29105"/>
    </ligand>
</feature>
<dbReference type="OrthoDB" id="9801899at2"/>
<dbReference type="InterPro" id="IPR023214">
    <property type="entry name" value="HAD_sf"/>
</dbReference>
<keyword evidence="2" id="KW-0862">Zinc</keyword>
<dbReference type="InterPro" id="IPR036412">
    <property type="entry name" value="HAD-like_sf"/>
</dbReference>
<feature type="binding site" evidence="2">
    <location>
        <position position="10"/>
    </location>
    <ligand>
        <name>Mg(2+)</name>
        <dbReference type="ChEBI" id="CHEBI:18420"/>
    </ligand>
</feature>
<keyword evidence="2" id="KW-0460">Magnesium</keyword>
<organism evidence="3 4">
    <name type="scientific">Vagococcus elongatus</name>
    <dbReference type="NCBI Taxonomy" id="180344"/>
    <lineage>
        <taxon>Bacteria</taxon>
        <taxon>Bacillati</taxon>
        <taxon>Bacillota</taxon>
        <taxon>Bacilli</taxon>
        <taxon>Lactobacillales</taxon>
        <taxon>Enterococcaceae</taxon>
        <taxon>Vagococcus</taxon>
    </lineage>
</organism>
<comment type="subcellular location">
    <subcellularLocation>
        <location evidence="1">Cytoplasm</location>
    </subcellularLocation>
</comment>
<comment type="cofactor">
    <cofactor evidence="2">
        <name>Zn(2+)</name>
        <dbReference type="ChEBI" id="CHEBI:29105"/>
    </cofactor>
</comment>
<dbReference type="Proteomes" id="UP000287605">
    <property type="component" value="Unassembled WGS sequence"/>
</dbReference>
<dbReference type="EMBL" id="NGKA01000002">
    <property type="protein sequence ID" value="RSU15210.1"/>
    <property type="molecule type" value="Genomic_DNA"/>
</dbReference>
<proteinExistence type="inferred from homology"/>
<dbReference type="PANTHER" id="PTHR42891:SF1">
    <property type="entry name" value="D-GLYCERO-BETA-D-MANNO-HEPTOSE-1,7-BISPHOSPHATE 7-PHOSPHATASE"/>
    <property type="match status" value="1"/>
</dbReference>
<dbReference type="GO" id="GO:0016791">
    <property type="term" value="F:phosphatase activity"/>
    <property type="evidence" value="ECO:0007669"/>
    <property type="project" value="InterPro"/>
</dbReference>
<protein>
    <recommendedName>
        <fullName evidence="1">D,D-heptose 1,7-bisphosphate phosphatase</fullName>
        <ecNumber evidence="1">3.1.3.-</ecNumber>
    </recommendedName>
</protein>
<feature type="binding site" evidence="2">
    <location>
        <position position="87"/>
    </location>
    <ligand>
        <name>Zn(2+)</name>
        <dbReference type="ChEBI" id="CHEBI:29105"/>
    </ligand>
</feature>
<evidence type="ECO:0000313" key="4">
    <source>
        <dbReference type="Proteomes" id="UP000287605"/>
    </source>
</evidence>
<dbReference type="AlphaFoldDB" id="A0A430B4D2"/>
<dbReference type="EC" id="3.1.3.-" evidence="1"/>
<dbReference type="GO" id="GO:0005975">
    <property type="term" value="P:carbohydrate metabolic process"/>
    <property type="evidence" value="ECO:0007669"/>
    <property type="project" value="InterPro"/>
</dbReference>
<keyword evidence="1" id="KW-0963">Cytoplasm</keyword>
<feature type="binding site" evidence="2">
    <location>
        <position position="81"/>
    </location>
    <ligand>
        <name>Zn(2+)</name>
        <dbReference type="ChEBI" id="CHEBI:29105"/>
    </ligand>
</feature>
<dbReference type="RefSeq" id="WP_126806923.1">
    <property type="nucleotide sequence ID" value="NZ_NGKA01000002.1"/>
</dbReference>
<feature type="binding site" evidence="2">
    <location>
        <position position="89"/>
    </location>
    <ligand>
        <name>Zn(2+)</name>
        <dbReference type="ChEBI" id="CHEBI:29105"/>
    </ligand>
</feature>
<comment type="cofactor">
    <cofactor evidence="2">
        <name>Mg(2+)</name>
        <dbReference type="ChEBI" id="CHEBI:18420"/>
    </cofactor>
</comment>
<dbReference type="Pfam" id="PF13242">
    <property type="entry name" value="Hydrolase_like"/>
    <property type="match status" value="1"/>
</dbReference>
<feature type="binding site" evidence="2">
    <location>
        <position position="116"/>
    </location>
    <ligand>
        <name>Mg(2+)</name>
        <dbReference type="ChEBI" id="CHEBI:18420"/>
    </ligand>
</feature>
<keyword evidence="1" id="KW-0119">Carbohydrate metabolism</keyword>
<dbReference type="SUPFAM" id="SSF56784">
    <property type="entry name" value="HAD-like"/>
    <property type="match status" value="1"/>
</dbReference>
<evidence type="ECO:0000313" key="3">
    <source>
        <dbReference type="EMBL" id="RSU15210.1"/>
    </source>
</evidence>
<dbReference type="InterPro" id="IPR006549">
    <property type="entry name" value="HAD-SF_hydro_IIIA"/>
</dbReference>
<dbReference type="GO" id="GO:0046872">
    <property type="term" value="F:metal ion binding"/>
    <property type="evidence" value="ECO:0007669"/>
    <property type="project" value="UniProtKB-KW"/>
</dbReference>
<gene>
    <name evidence="3" type="ORF">CBF29_02430</name>
</gene>
<comment type="similarity">
    <text evidence="1">Belongs to the gmhB family.</text>
</comment>
<keyword evidence="2" id="KW-0479">Metal-binding</keyword>
<dbReference type="Gene3D" id="3.40.50.1000">
    <property type="entry name" value="HAD superfamily/HAD-like"/>
    <property type="match status" value="1"/>
</dbReference>
<name>A0A430B4D2_9ENTE</name>
<dbReference type="NCBIfam" id="TIGR01662">
    <property type="entry name" value="HAD-SF-IIIA"/>
    <property type="match status" value="1"/>
</dbReference>
<dbReference type="InterPro" id="IPR004446">
    <property type="entry name" value="Heptose_bisP_phosphatase"/>
</dbReference>